<evidence type="ECO:0000313" key="1">
    <source>
        <dbReference type="EMBL" id="MBA8954966.1"/>
    </source>
</evidence>
<dbReference type="AlphaFoldDB" id="A0A7W3LVD9"/>
<name>A0A7W3LVD9_ACTNM</name>
<dbReference type="EMBL" id="JACJIA010000010">
    <property type="protein sequence ID" value="MBA8954966.1"/>
    <property type="molecule type" value="Genomic_DNA"/>
</dbReference>
<sequence>MLASTTYYRVLFGHLPVTPGLAGDVVSVIMAGVATDRWRTVHEAHS</sequence>
<accession>A0A7W3LVD9</accession>
<dbReference type="Proteomes" id="UP000572680">
    <property type="component" value="Unassembled WGS sequence"/>
</dbReference>
<evidence type="ECO:0000313" key="2">
    <source>
        <dbReference type="Proteomes" id="UP000572680"/>
    </source>
</evidence>
<comment type="caution">
    <text evidence="1">The sequence shown here is derived from an EMBL/GenBank/DDBJ whole genome shotgun (WGS) entry which is preliminary data.</text>
</comment>
<organism evidence="1 2">
    <name type="scientific">Actinomadura namibiensis</name>
    <dbReference type="NCBI Taxonomy" id="182080"/>
    <lineage>
        <taxon>Bacteria</taxon>
        <taxon>Bacillati</taxon>
        <taxon>Actinomycetota</taxon>
        <taxon>Actinomycetes</taxon>
        <taxon>Streptosporangiales</taxon>
        <taxon>Thermomonosporaceae</taxon>
        <taxon>Actinomadura</taxon>
    </lineage>
</organism>
<keyword evidence="2" id="KW-1185">Reference proteome</keyword>
<reference evidence="1 2" key="1">
    <citation type="submission" date="2020-08" db="EMBL/GenBank/DDBJ databases">
        <title>Genomic Encyclopedia of Type Strains, Phase IV (KMG-IV): sequencing the most valuable type-strain genomes for metagenomic binning, comparative biology and taxonomic classification.</title>
        <authorList>
            <person name="Goeker M."/>
        </authorList>
    </citation>
    <scope>NUCLEOTIDE SEQUENCE [LARGE SCALE GENOMIC DNA]</scope>
    <source>
        <strain evidence="1 2">DSM 44197</strain>
    </source>
</reference>
<protein>
    <submittedName>
        <fullName evidence="1">Uncharacterized protein</fullName>
    </submittedName>
</protein>
<proteinExistence type="predicted"/>
<gene>
    <name evidence="1" type="ORF">HNR61_006623</name>
</gene>